<dbReference type="InterPro" id="IPR006379">
    <property type="entry name" value="HAD-SF_hydro_IIB"/>
</dbReference>
<accession>A0A917FZH9</accession>
<dbReference type="SUPFAM" id="SSF56784">
    <property type="entry name" value="HAD-like"/>
    <property type="match status" value="1"/>
</dbReference>
<dbReference type="AlphaFoldDB" id="A0A917FZH9"/>
<protein>
    <submittedName>
        <fullName evidence="1">Hydrolase</fullName>
    </submittedName>
</protein>
<dbReference type="RefSeq" id="WP_188532386.1">
    <property type="nucleotide sequence ID" value="NZ_BMGR01000012.1"/>
</dbReference>
<comment type="caution">
    <text evidence="1">The sequence shown here is derived from an EMBL/GenBank/DDBJ whole genome shotgun (WGS) entry which is preliminary data.</text>
</comment>
<dbReference type="InterPro" id="IPR000150">
    <property type="entry name" value="Cof"/>
</dbReference>
<dbReference type="NCBIfam" id="TIGR01484">
    <property type="entry name" value="HAD-SF-IIB"/>
    <property type="match status" value="1"/>
</dbReference>
<dbReference type="Proteomes" id="UP000644756">
    <property type="component" value="Unassembled WGS sequence"/>
</dbReference>
<reference evidence="1" key="2">
    <citation type="submission" date="2020-09" db="EMBL/GenBank/DDBJ databases">
        <authorList>
            <person name="Sun Q."/>
            <person name="Zhou Y."/>
        </authorList>
    </citation>
    <scope>NUCLEOTIDE SEQUENCE</scope>
    <source>
        <strain evidence="1">CGMCC 1.12987</strain>
    </source>
</reference>
<dbReference type="Gene3D" id="3.40.50.1000">
    <property type="entry name" value="HAD superfamily/HAD-like"/>
    <property type="match status" value="1"/>
</dbReference>
<dbReference type="CDD" id="cd07516">
    <property type="entry name" value="HAD_Pase"/>
    <property type="match status" value="1"/>
</dbReference>
<evidence type="ECO:0000313" key="2">
    <source>
        <dbReference type="Proteomes" id="UP000644756"/>
    </source>
</evidence>
<sequence length="262" mass="28968">MNFDIIALDLDGTLLNESHQLTPGTREAVREAAQRGAEIVLCTGRGPAQTIPILEELGLAGTIITHNGAATVDAGTKEVIHQFTIDPDKLKPFVEYCLYHGVHYDVSTAFELYIETITEEAEKMYGYFQATPIWRKPGTELPPDLVKFTLFGSIEAMDAVQRDWESWSADLKWIRSGELFIDVQHPHANKGQALEKLALIRGVEPGRIMAIGNYYNDIGMLTYAGLGIAMDNSPDEVKAAAKAVTLSNEEEGVRKALLDYAW</sequence>
<dbReference type="SFLD" id="SFLDG01140">
    <property type="entry name" value="C2.B:_Phosphomannomutase_and_P"/>
    <property type="match status" value="1"/>
</dbReference>
<dbReference type="GO" id="GO:0016791">
    <property type="term" value="F:phosphatase activity"/>
    <property type="evidence" value="ECO:0007669"/>
    <property type="project" value="TreeGrafter"/>
</dbReference>
<keyword evidence="1" id="KW-0378">Hydrolase</keyword>
<dbReference type="PANTHER" id="PTHR10000">
    <property type="entry name" value="PHOSPHOSERINE PHOSPHATASE"/>
    <property type="match status" value="1"/>
</dbReference>
<gene>
    <name evidence="1" type="ORF">GCM10010916_35230</name>
</gene>
<dbReference type="GO" id="GO:0000287">
    <property type="term" value="F:magnesium ion binding"/>
    <property type="evidence" value="ECO:0007669"/>
    <property type="project" value="TreeGrafter"/>
</dbReference>
<dbReference type="EMBL" id="BMGR01000012">
    <property type="protein sequence ID" value="GGG15259.1"/>
    <property type="molecule type" value="Genomic_DNA"/>
</dbReference>
<dbReference type="SFLD" id="SFLDS00003">
    <property type="entry name" value="Haloacid_Dehalogenase"/>
    <property type="match status" value="1"/>
</dbReference>
<keyword evidence="2" id="KW-1185">Reference proteome</keyword>
<dbReference type="InterPro" id="IPR036412">
    <property type="entry name" value="HAD-like_sf"/>
</dbReference>
<dbReference type="PROSITE" id="PS01228">
    <property type="entry name" value="COF_1"/>
    <property type="match status" value="1"/>
</dbReference>
<evidence type="ECO:0000313" key="1">
    <source>
        <dbReference type="EMBL" id="GGG15259.1"/>
    </source>
</evidence>
<dbReference type="NCBIfam" id="TIGR00099">
    <property type="entry name" value="Cof-subfamily"/>
    <property type="match status" value="1"/>
</dbReference>
<dbReference type="InterPro" id="IPR023214">
    <property type="entry name" value="HAD_sf"/>
</dbReference>
<dbReference type="PANTHER" id="PTHR10000:SF8">
    <property type="entry name" value="HAD SUPERFAMILY HYDROLASE-LIKE, TYPE 3"/>
    <property type="match status" value="1"/>
</dbReference>
<name>A0A917FZH9_9BACL</name>
<organism evidence="1 2">
    <name type="scientific">Paenibacillus abyssi</name>
    <dbReference type="NCBI Taxonomy" id="1340531"/>
    <lineage>
        <taxon>Bacteria</taxon>
        <taxon>Bacillati</taxon>
        <taxon>Bacillota</taxon>
        <taxon>Bacilli</taxon>
        <taxon>Bacillales</taxon>
        <taxon>Paenibacillaceae</taxon>
        <taxon>Paenibacillus</taxon>
    </lineage>
</organism>
<dbReference type="Gene3D" id="3.30.1240.10">
    <property type="match status" value="1"/>
</dbReference>
<proteinExistence type="predicted"/>
<dbReference type="Pfam" id="PF08282">
    <property type="entry name" value="Hydrolase_3"/>
    <property type="match status" value="1"/>
</dbReference>
<reference evidence="1" key="1">
    <citation type="journal article" date="2014" name="Int. J. Syst. Evol. Microbiol.">
        <title>Complete genome sequence of Corynebacterium casei LMG S-19264T (=DSM 44701T), isolated from a smear-ripened cheese.</title>
        <authorList>
            <consortium name="US DOE Joint Genome Institute (JGI-PGF)"/>
            <person name="Walter F."/>
            <person name="Albersmeier A."/>
            <person name="Kalinowski J."/>
            <person name="Ruckert C."/>
        </authorList>
    </citation>
    <scope>NUCLEOTIDE SEQUENCE</scope>
    <source>
        <strain evidence="1">CGMCC 1.12987</strain>
    </source>
</reference>
<dbReference type="GO" id="GO:0005829">
    <property type="term" value="C:cytosol"/>
    <property type="evidence" value="ECO:0007669"/>
    <property type="project" value="TreeGrafter"/>
</dbReference>